<gene>
    <name evidence="2" type="ORF">HO173_000513</name>
</gene>
<keyword evidence="3" id="KW-1185">Reference proteome</keyword>
<evidence type="ECO:0000313" key="2">
    <source>
        <dbReference type="EMBL" id="KAF6241801.1"/>
    </source>
</evidence>
<dbReference type="AlphaFoldDB" id="A0A8H6G782"/>
<name>A0A8H6G782_9LECA</name>
<protein>
    <submittedName>
        <fullName evidence="2">Uncharacterized protein</fullName>
    </submittedName>
</protein>
<reference evidence="2 3" key="1">
    <citation type="journal article" date="2020" name="Genomics">
        <title>Complete, high-quality genomes from long-read metagenomic sequencing of two wolf lichen thalli reveals enigmatic genome architecture.</title>
        <authorList>
            <person name="McKenzie S.K."/>
            <person name="Walston R.F."/>
            <person name="Allen J.L."/>
        </authorList>
    </citation>
    <scope>NUCLEOTIDE SEQUENCE [LARGE SCALE GENOMIC DNA]</scope>
    <source>
        <strain evidence="2">WasteWater2</strain>
    </source>
</reference>
<proteinExistence type="predicted"/>
<dbReference type="EMBL" id="JACCJC010000001">
    <property type="protein sequence ID" value="KAF6241801.1"/>
    <property type="molecule type" value="Genomic_DNA"/>
</dbReference>
<dbReference type="RefSeq" id="XP_037171041.1">
    <property type="nucleotide sequence ID" value="XM_037302462.1"/>
</dbReference>
<evidence type="ECO:0000313" key="3">
    <source>
        <dbReference type="Proteomes" id="UP000578531"/>
    </source>
</evidence>
<dbReference type="Proteomes" id="UP000578531">
    <property type="component" value="Unassembled WGS sequence"/>
</dbReference>
<dbReference type="GeneID" id="59282192"/>
<sequence length="108" mass="12064">MGRKDRQPSTSYDVPASAGPSSKVRQTRQPHYWAGEQAVTAEETSAAKVALPGFTHTIVTSNMFRQMHLVVLEIHTRLLRLHGTTVRMLPARMYTKTPGPVHLVIMEV</sequence>
<organism evidence="2 3">
    <name type="scientific">Letharia columbiana</name>
    <dbReference type="NCBI Taxonomy" id="112416"/>
    <lineage>
        <taxon>Eukaryota</taxon>
        <taxon>Fungi</taxon>
        <taxon>Dikarya</taxon>
        <taxon>Ascomycota</taxon>
        <taxon>Pezizomycotina</taxon>
        <taxon>Lecanoromycetes</taxon>
        <taxon>OSLEUM clade</taxon>
        <taxon>Lecanoromycetidae</taxon>
        <taxon>Lecanorales</taxon>
        <taxon>Lecanorineae</taxon>
        <taxon>Parmeliaceae</taxon>
        <taxon>Letharia</taxon>
    </lineage>
</organism>
<feature type="compositionally biased region" description="Polar residues" evidence="1">
    <location>
        <begin position="19"/>
        <end position="28"/>
    </location>
</feature>
<accession>A0A8H6G782</accession>
<evidence type="ECO:0000256" key="1">
    <source>
        <dbReference type="SAM" id="MobiDB-lite"/>
    </source>
</evidence>
<feature type="region of interest" description="Disordered" evidence="1">
    <location>
        <begin position="1"/>
        <end position="28"/>
    </location>
</feature>
<comment type="caution">
    <text evidence="2">The sequence shown here is derived from an EMBL/GenBank/DDBJ whole genome shotgun (WGS) entry which is preliminary data.</text>
</comment>